<dbReference type="Pfam" id="PF04264">
    <property type="entry name" value="YceI"/>
    <property type="match status" value="1"/>
</dbReference>
<accession>A0A8J3FFK3</accession>
<feature type="domain" description="Lipid/polyisoprenoid-binding YceI-like" evidence="1">
    <location>
        <begin position="73"/>
        <end position="188"/>
    </location>
</feature>
<organism evidence="2 3">
    <name type="scientific">Yeosuana aromativorans</name>
    <dbReference type="NCBI Taxonomy" id="288019"/>
    <lineage>
        <taxon>Bacteria</taxon>
        <taxon>Pseudomonadati</taxon>
        <taxon>Bacteroidota</taxon>
        <taxon>Flavobacteriia</taxon>
        <taxon>Flavobacteriales</taxon>
        <taxon>Flavobacteriaceae</taxon>
        <taxon>Yeosuana</taxon>
    </lineage>
</organism>
<dbReference type="EMBL" id="BMNR01000002">
    <property type="protein sequence ID" value="GGK18473.1"/>
    <property type="molecule type" value="Genomic_DNA"/>
</dbReference>
<protein>
    <recommendedName>
        <fullName evidence="1">Lipid/polyisoprenoid-binding YceI-like domain-containing protein</fullName>
    </recommendedName>
</protein>
<evidence type="ECO:0000259" key="1">
    <source>
        <dbReference type="Pfam" id="PF04264"/>
    </source>
</evidence>
<keyword evidence="3" id="KW-1185">Reference proteome</keyword>
<evidence type="ECO:0000313" key="3">
    <source>
        <dbReference type="Proteomes" id="UP000612329"/>
    </source>
</evidence>
<dbReference type="SUPFAM" id="SSF101874">
    <property type="entry name" value="YceI-like"/>
    <property type="match status" value="1"/>
</dbReference>
<dbReference type="InterPro" id="IPR007372">
    <property type="entry name" value="Lipid/polyisoprenoid-bd_YceI"/>
</dbReference>
<dbReference type="RefSeq" id="WP_166961781.1">
    <property type="nucleotide sequence ID" value="NZ_BMNR01000002.1"/>
</dbReference>
<comment type="caution">
    <text evidence="2">The sequence shown here is derived from an EMBL/GenBank/DDBJ whole genome shotgun (WGS) entry which is preliminary data.</text>
</comment>
<reference evidence="2" key="2">
    <citation type="submission" date="2020-09" db="EMBL/GenBank/DDBJ databases">
        <authorList>
            <person name="Sun Q."/>
            <person name="Ohkuma M."/>
        </authorList>
    </citation>
    <scope>NUCLEOTIDE SEQUENCE</scope>
    <source>
        <strain evidence="2">JCM 12862</strain>
    </source>
</reference>
<name>A0A8J3FFK3_9FLAO</name>
<dbReference type="Proteomes" id="UP000612329">
    <property type="component" value="Unassembled WGS sequence"/>
</dbReference>
<gene>
    <name evidence="2" type="ORF">GCM10007962_10820</name>
</gene>
<dbReference type="InterPro" id="IPR036761">
    <property type="entry name" value="TTHA0802/YceI-like_sf"/>
</dbReference>
<dbReference type="Gene3D" id="2.40.128.110">
    <property type="entry name" value="Lipid/polyisoprenoid-binding, YceI-like"/>
    <property type="match status" value="1"/>
</dbReference>
<sequence>MKKILFFISILATLAFTNAFVGSTSVLIAPTSKILIKGKTNISTFKCQYNVSKLNKPIPVFFRKYKDEIIFDKTTLVLDNANFDCGGTGINNDFQKLLKSETYPHIFIKLKEISEDPNNENRIQALLDIEIAGITRSYSIPIEFEGEDTLLIKGILSLNLRDFNLEPPKKAFGLIVVKDTIDINFQLRVEEY</sequence>
<dbReference type="AlphaFoldDB" id="A0A8J3FFK3"/>
<reference evidence="2" key="1">
    <citation type="journal article" date="2014" name="Int. J. Syst. Evol. Microbiol.">
        <title>Complete genome sequence of Corynebacterium casei LMG S-19264T (=DSM 44701T), isolated from a smear-ripened cheese.</title>
        <authorList>
            <consortium name="US DOE Joint Genome Institute (JGI-PGF)"/>
            <person name="Walter F."/>
            <person name="Albersmeier A."/>
            <person name="Kalinowski J."/>
            <person name="Ruckert C."/>
        </authorList>
    </citation>
    <scope>NUCLEOTIDE SEQUENCE</scope>
    <source>
        <strain evidence="2">JCM 12862</strain>
    </source>
</reference>
<proteinExistence type="predicted"/>
<evidence type="ECO:0000313" key="2">
    <source>
        <dbReference type="EMBL" id="GGK18473.1"/>
    </source>
</evidence>